<accession>A0A2S6NCG7</accession>
<dbReference type="InterPro" id="IPR041698">
    <property type="entry name" value="Methyltransf_25"/>
</dbReference>
<comment type="caution">
    <text evidence="2">The sequence shown here is derived from an EMBL/GenBank/DDBJ whole genome shotgun (WGS) entry which is preliminary data.</text>
</comment>
<evidence type="ECO:0000313" key="3">
    <source>
        <dbReference type="Proteomes" id="UP000239724"/>
    </source>
</evidence>
<dbReference type="AlphaFoldDB" id="A0A2S6NCG7"/>
<evidence type="ECO:0000313" key="2">
    <source>
        <dbReference type="EMBL" id="PPQ32306.1"/>
    </source>
</evidence>
<organism evidence="2 3">
    <name type="scientific">Rhodopila globiformis</name>
    <name type="common">Rhodopseudomonas globiformis</name>
    <dbReference type="NCBI Taxonomy" id="1071"/>
    <lineage>
        <taxon>Bacteria</taxon>
        <taxon>Pseudomonadati</taxon>
        <taxon>Pseudomonadota</taxon>
        <taxon>Alphaproteobacteria</taxon>
        <taxon>Acetobacterales</taxon>
        <taxon>Acetobacteraceae</taxon>
        <taxon>Rhodopila</taxon>
    </lineage>
</organism>
<proteinExistence type="predicted"/>
<dbReference type="Proteomes" id="UP000239724">
    <property type="component" value="Unassembled WGS sequence"/>
</dbReference>
<dbReference type="EMBL" id="NHRY01000170">
    <property type="protein sequence ID" value="PPQ32306.1"/>
    <property type="molecule type" value="Genomic_DNA"/>
</dbReference>
<protein>
    <recommendedName>
        <fullName evidence="1">Methyltransferase domain-containing protein</fullName>
    </recommendedName>
</protein>
<feature type="domain" description="Methyltransferase" evidence="1">
    <location>
        <begin position="36"/>
        <end position="136"/>
    </location>
</feature>
<keyword evidence="3" id="KW-1185">Reference proteome</keyword>
<gene>
    <name evidence="2" type="ORF">CCS01_15815</name>
</gene>
<dbReference type="PANTHER" id="PTHR44068:SF11">
    <property type="entry name" value="GERANYL DIPHOSPHATE 2-C-METHYLTRANSFERASE"/>
    <property type="match status" value="1"/>
</dbReference>
<dbReference type="SUPFAM" id="SSF53335">
    <property type="entry name" value="S-adenosyl-L-methionine-dependent methyltransferases"/>
    <property type="match status" value="1"/>
</dbReference>
<dbReference type="Gene3D" id="3.40.50.150">
    <property type="entry name" value="Vaccinia Virus protein VP39"/>
    <property type="match status" value="1"/>
</dbReference>
<dbReference type="Pfam" id="PF13649">
    <property type="entry name" value="Methyltransf_25"/>
    <property type="match status" value="1"/>
</dbReference>
<sequence>MNVQEAAAHLGPMFEHVAADGQLALEQLHLPAGAAVLDVGTGAGNFAIFLAMQGLDVLTGEPETDTTQYARKDWAANAAAVGVAERIRFQPFNASRMPFEDGRFAAVFFFGVLHHVDEHERRDVFSEALRVVKPGGSVVFFEPTRETLEQLWVRDPGHPRAAEPSDCKGDAKVEETTLKGRRMTIYRYRAL</sequence>
<dbReference type="PANTHER" id="PTHR44068">
    <property type="entry name" value="ZGC:194242"/>
    <property type="match status" value="1"/>
</dbReference>
<dbReference type="RefSeq" id="WP_104519799.1">
    <property type="nucleotide sequence ID" value="NZ_NHRY01000170.1"/>
</dbReference>
<dbReference type="CDD" id="cd02440">
    <property type="entry name" value="AdoMet_MTases"/>
    <property type="match status" value="1"/>
</dbReference>
<dbReference type="OrthoDB" id="7856199at2"/>
<evidence type="ECO:0000259" key="1">
    <source>
        <dbReference type="Pfam" id="PF13649"/>
    </source>
</evidence>
<dbReference type="InterPro" id="IPR050447">
    <property type="entry name" value="Erg6_SMT_methyltransf"/>
</dbReference>
<reference evidence="2 3" key="1">
    <citation type="journal article" date="2018" name="Arch. Microbiol.">
        <title>New insights into the metabolic potential of the phototrophic purple bacterium Rhodopila globiformis DSM 161(T) from its draft genome sequence and evidence for a vanadium-dependent nitrogenase.</title>
        <authorList>
            <person name="Imhoff J.F."/>
            <person name="Rahn T."/>
            <person name="Kunzel S."/>
            <person name="Neulinger S.C."/>
        </authorList>
    </citation>
    <scope>NUCLEOTIDE SEQUENCE [LARGE SCALE GENOMIC DNA]</scope>
    <source>
        <strain evidence="2 3">DSM 161</strain>
    </source>
</reference>
<dbReference type="InterPro" id="IPR029063">
    <property type="entry name" value="SAM-dependent_MTases_sf"/>
</dbReference>
<name>A0A2S6NCG7_RHOGL</name>